<evidence type="ECO:0000256" key="1">
    <source>
        <dbReference type="ARBA" id="ARBA00022679"/>
    </source>
</evidence>
<accession>A0A1G1SV38</accession>
<dbReference type="PANTHER" id="PTHR43072">
    <property type="entry name" value="N-ACETYLTRANSFERASE"/>
    <property type="match status" value="1"/>
</dbReference>
<dbReference type="PROSITE" id="PS51186">
    <property type="entry name" value="GNAT"/>
    <property type="match status" value="1"/>
</dbReference>
<evidence type="ECO:0000313" key="5">
    <source>
        <dbReference type="Proteomes" id="UP000177506"/>
    </source>
</evidence>
<name>A0A1G1SV38_9BACT</name>
<proteinExistence type="predicted"/>
<sequence>MNAMTLQPLAAAHWPQASAIYEAGIATGHATFATGAPTWAAWDRDHLPHSRLVALAAGGQVLGWAALSAVSGRCVYAGVAEVSVYVAAAARGQGVGRALLGALAAASEAAGIWTLQAGIFPENTASLALHAACGFREVGRRERIGQMAGVWRDTLLLERRSSIIGCS</sequence>
<evidence type="ECO:0000259" key="3">
    <source>
        <dbReference type="PROSITE" id="PS51186"/>
    </source>
</evidence>
<evidence type="ECO:0000256" key="2">
    <source>
        <dbReference type="ARBA" id="ARBA00023315"/>
    </source>
</evidence>
<dbReference type="Pfam" id="PF00583">
    <property type="entry name" value="Acetyltransf_1"/>
    <property type="match status" value="1"/>
</dbReference>
<gene>
    <name evidence="4" type="ORF">BEN49_13785</name>
</gene>
<organism evidence="4 5">
    <name type="scientific">Hymenobacter coccineus</name>
    <dbReference type="NCBI Taxonomy" id="1908235"/>
    <lineage>
        <taxon>Bacteria</taxon>
        <taxon>Pseudomonadati</taxon>
        <taxon>Bacteroidota</taxon>
        <taxon>Cytophagia</taxon>
        <taxon>Cytophagales</taxon>
        <taxon>Hymenobacteraceae</taxon>
        <taxon>Hymenobacter</taxon>
    </lineage>
</organism>
<dbReference type="AlphaFoldDB" id="A0A1G1SV38"/>
<keyword evidence="5" id="KW-1185">Reference proteome</keyword>
<evidence type="ECO:0000313" key="4">
    <source>
        <dbReference type="EMBL" id="OGX82487.1"/>
    </source>
</evidence>
<dbReference type="Proteomes" id="UP000177506">
    <property type="component" value="Unassembled WGS sequence"/>
</dbReference>
<keyword evidence="2" id="KW-0012">Acyltransferase</keyword>
<protein>
    <submittedName>
        <fullName evidence="4">Phosphinothricin acetyltransferase</fullName>
    </submittedName>
</protein>
<feature type="domain" description="N-acetyltransferase" evidence="3">
    <location>
        <begin position="4"/>
        <end position="156"/>
    </location>
</feature>
<dbReference type="SUPFAM" id="SSF55729">
    <property type="entry name" value="Acyl-CoA N-acyltransferases (Nat)"/>
    <property type="match status" value="1"/>
</dbReference>
<reference evidence="4 5" key="1">
    <citation type="submission" date="2016-08" db="EMBL/GenBank/DDBJ databases">
        <title>Hymenobacter coccineus sp. nov., Hymenobacter lapidarius sp. nov. and Hymenobacter glacialis sp. nov., isolated from Antarctic soil.</title>
        <authorList>
            <person name="Sedlacek I."/>
            <person name="Kralova S."/>
            <person name="Kyrova K."/>
            <person name="Maslanova I."/>
            <person name="Stankova E."/>
            <person name="Vrbovska V."/>
            <person name="Nemec M."/>
            <person name="Bartak M."/>
            <person name="Svec P."/>
            <person name="Busse H.-J."/>
            <person name="Pantucek R."/>
        </authorList>
    </citation>
    <scope>NUCLEOTIDE SEQUENCE [LARGE SCALE GENOMIC DNA]</scope>
    <source>
        <strain evidence="4 5">CCM 8649</strain>
    </source>
</reference>
<dbReference type="GO" id="GO:0016747">
    <property type="term" value="F:acyltransferase activity, transferring groups other than amino-acyl groups"/>
    <property type="evidence" value="ECO:0007669"/>
    <property type="project" value="InterPro"/>
</dbReference>
<dbReference type="InterPro" id="IPR016181">
    <property type="entry name" value="Acyl_CoA_acyltransferase"/>
</dbReference>
<keyword evidence="1" id="KW-0808">Transferase</keyword>
<dbReference type="Gene3D" id="3.40.630.30">
    <property type="match status" value="1"/>
</dbReference>
<comment type="caution">
    <text evidence="4">The sequence shown here is derived from an EMBL/GenBank/DDBJ whole genome shotgun (WGS) entry which is preliminary data.</text>
</comment>
<dbReference type="EMBL" id="MDZA01000430">
    <property type="protein sequence ID" value="OGX82487.1"/>
    <property type="molecule type" value="Genomic_DNA"/>
</dbReference>
<dbReference type="PANTHER" id="PTHR43072:SF23">
    <property type="entry name" value="UPF0039 PROTEIN C11D3.02C"/>
    <property type="match status" value="1"/>
</dbReference>
<dbReference type="InterPro" id="IPR000182">
    <property type="entry name" value="GNAT_dom"/>
</dbReference>